<sequence length="144" mass="14905">MNIPGVRLLVPLALLGGMAGASAVFPPAACQIGPVSSSVMTYQVPTGARGTLNFRVRCPAGQTYVVRLSTPEGPLLGANAALRFLGAGQSEAVMSLTDLPADLTVSGERDFSLSLRAEPGQWKLVGGTYRTNLEIGTEPLAPPL</sequence>
<gene>
    <name evidence="2" type="ordered locus">DGo_CA0683</name>
</gene>
<name>H8GX70_DEIGI</name>
<accession>H8GX70</accession>
<dbReference type="AlphaFoldDB" id="H8GX70"/>
<reference evidence="2 3" key="1">
    <citation type="journal article" date="2012" name="PLoS ONE">
        <title>Genome sequence and transcriptome analysis of the radioresistant bacterium Deinococcus gobiensis: insights into the extreme environmental adaptations.</title>
        <authorList>
            <person name="Yuan M."/>
            <person name="Chen M."/>
            <person name="Zhang W."/>
            <person name="Lu W."/>
            <person name="Wang J."/>
            <person name="Yang M."/>
            <person name="Zhao P."/>
            <person name="Tang R."/>
            <person name="Li X."/>
            <person name="Hao Y."/>
            <person name="Zhou Z."/>
            <person name="Zhan Y."/>
            <person name="Yu H."/>
            <person name="Teng C."/>
            <person name="Yan Y."/>
            <person name="Ping S."/>
            <person name="Wang Y."/>
            <person name="Lin M."/>
        </authorList>
    </citation>
    <scope>NUCLEOTIDE SEQUENCE [LARGE SCALE GENOMIC DNA]</scope>
    <source>
        <strain evidence="2 3">I-0</strain>
    </source>
</reference>
<dbReference type="Proteomes" id="UP000007575">
    <property type="component" value="Chromosome"/>
</dbReference>
<dbReference type="HOGENOM" id="CLU_1793314_0_0_0"/>
<evidence type="ECO:0000313" key="2">
    <source>
        <dbReference type="EMBL" id="AFD24610.1"/>
    </source>
</evidence>
<dbReference type="EMBL" id="CP002191">
    <property type="protein sequence ID" value="AFD24610.1"/>
    <property type="molecule type" value="Genomic_DNA"/>
</dbReference>
<evidence type="ECO:0008006" key="4">
    <source>
        <dbReference type="Google" id="ProtNLM"/>
    </source>
</evidence>
<evidence type="ECO:0000313" key="3">
    <source>
        <dbReference type="Proteomes" id="UP000007575"/>
    </source>
</evidence>
<feature type="chain" id="PRO_5003611993" description="Lipoprotein" evidence="1">
    <location>
        <begin position="24"/>
        <end position="144"/>
    </location>
</feature>
<dbReference type="PATRIC" id="fig|745776.4.peg.700"/>
<evidence type="ECO:0000256" key="1">
    <source>
        <dbReference type="SAM" id="SignalP"/>
    </source>
</evidence>
<protein>
    <recommendedName>
        <fullName evidence="4">Lipoprotein</fullName>
    </recommendedName>
</protein>
<dbReference type="STRING" id="745776.DGo_CA0683"/>
<dbReference type="RefSeq" id="WP_014684093.1">
    <property type="nucleotide sequence ID" value="NC_017790.1"/>
</dbReference>
<dbReference type="OrthoDB" id="9843752at2"/>
<dbReference type="KEGG" id="dgo:DGo_CA0683"/>
<organism evidence="2 3">
    <name type="scientific">Deinococcus gobiensis (strain DSM 21396 / JCM 16679 / CGMCC 1.7299 / I-0)</name>
    <dbReference type="NCBI Taxonomy" id="745776"/>
    <lineage>
        <taxon>Bacteria</taxon>
        <taxon>Thermotogati</taxon>
        <taxon>Deinococcota</taxon>
        <taxon>Deinococci</taxon>
        <taxon>Deinococcales</taxon>
        <taxon>Deinococcaceae</taxon>
        <taxon>Deinococcus</taxon>
    </lineage>
</organism>
<proteinExistence type="predicted"/>
<keyword evidence="1" id="KW-0732">Signal</keyword>
<feature type="signal peptide" evidence="1">
    <location>
        <begin position="1"/>
        <end position="23"/>
    </location>
</feature>
<keyword evidence="3" id="KW-1185">Reference proteome</keyword>